<evidence type="ECO:0000313" key="1">
    <source>
        <dbReference type="EMBL" id="WAX57574.1"/>
    </source>
</evidence>
<dbReference type="RefSeq" id="WP_269444119.1">
    <property type="nucleotide sequence ID" value="NZ_CP097463.1"/>
</dbReference>
<proteinExistence type="predicted"/>
<name>A0ABY7JYR7_9ACTN</name>
<gene>
    <name evidence="1" type="ORF">M6B22_02120</name>
</gene>
<sequence>MYRNTQTDPARRRTAVDYRLAVLTRDYRHLPPIANDWWWERRSTRGNGRHER</sequence>
<keyword evidence="2" id="KW-1185">Reference proteome</keyword>
<protein>
    <submittedName>
        <fullName evidence="1">Uncharacterized protein</fullName>
    </submittedName>
</protein>
<evidence type="ECO:0000313" key="2">
    <source>
        <dbReference type="Proteomes" id="UP001164693"/>
    </source>
</evidence>
<dbReference type="EMBL" id="CP097463">
    <property type="protein sequence ID" value="WAX57574.1"/>
    <property type="molecule type" value="Genomic_DNA"/>
</dbReference>
<organism evidence="1 2">
    <name type="scientific">Jatrophihabitans cynanchi</name>
    <dbReference type="NCBI Taxonomy" id="2944128"/>
    <lineage>
        <taxon>Bacteria</taxon>
        <taxon>Bacillati</taxon>
        <taxon>Actinomycetota</taxon>
        <taxon>Actinomycetes</taxon>
        <taxon>Jatrophihabitantales</taxon>
        <taxon>Jatrophihabitantaceae</taxon>
        <taxon>Jatrophihabitans</taxon>
    </lineage>
</organism>
<dbReference type="Proteomes" id="UP001164693">
    <property type="component" value="Chromosome"/>
</dbReference>
<accession>A0ABY7JYR7</accession>
<reference evidence="1" key="1">
    <citation type="submission" date="2022-05" db="EMBL/GenBank/DDBJ databases">
        <title>Jatrophihabitans sp. SB3-54 whole genome sequence.</title>
        <authorList>
            <person name="Suh M.K."/>
            <person name="Eom M.K."/>
            <person name="Kim J.S."/>
            <person name="Kim H.S."/>
            <person name="Do H.E."/>
            <person name="Shin Y.K."/>
            <person name="Lee J.-S."/>
        </authorList>
    </citation>
    <scope>NUCLEOTIDE SEQUENCE</scope>
    <source>
        <strain evidence="1">SB3-54</strain>
    </source>
</reference>